<sequence>MHVKIQPYQEDHKDEIANLILDIQQREFHIAISLNDQPDLLDIRNFYRRGNGNFWCAISTEGEVIGTIALIDMGDGMGAIRKMFVREDWRGKDKNVASSLLYTLETWALNYGIKTLYLGTVDVLKAAQRFYNREGFVVVDAADLPASFPRMPVDTLFFKKDLFSTIL</sequence>
<dbReference type="PANTHER" id="PTHR13947:SF37">
    <property type="entry name" value="LD18367P"/>
    <property type="match status" value="1"/>
</dbReference>
<reference evidence="3 4" key="1">
    <citation type="submission" date="2017-02" db="EMBL/GenBank/DDBJ databases">
        <authorList>
            <person name="Peterson S.W."/>
        </authorList>
    </citation>
    <scope>NUCLEOTIDE SEQUENCE [LARGE SCALE GENOMIC DNA]</scope>
    <source>
        <strain evidence="3 4">DSM 25262</strain>
    </source>
</reference>
<dbReference type="InterPro" id="IPR050769">
    <property type="entry name" value="NAT_camello-type"/>
</dbReference>
<feature type="domain" description="N-acetyltransferase" evidence="2">
    <location>
        <begin position="3"/>
        <end position="163"/>
    </location>
</feature>
<evidence type="ECO:0000259" key="2">
    <source>
        <dbReference type="PROSITE" id="PS51186"/>
    </source>
</evidence>
<gene>
    <name evidence="3" type="ORF">SAMN05660236_2041</name>
</gene>
<dbReference type="SUPFAM" id="SSF55729">
    <property type="entry name" value="Acyl-CoA N-acyltransferases (Nat)"/>
    <property type="match status" value="1"/>
</dbReference>
<protein>
    <submittedName>
        <fullName evidence="3">N-acetylglutamate synthase, GNAT family</fullName>
    </submittedName>
</protein>
<dbReference type="PANTHER" id="PTHR13947">
    <property type="entry name" value="GNAT FAMILY N-ACETYLTRANSFERASE"/>
    <property type="match status" value="1"/>
</dbReference>
<dbReference type="InterPro" id="IPR016181">
    <property type="entry name" value="Acyl_CoA_acyltransferase"/>
</dbReference>
<dbReference type="Pfam" id="PF00583">
    <property type="entry name" value="Acetyltransf_1"/>
    <property type="match status" value="1"/>
</dbReference>
<dbReference type="AlphaFoldDB" id="A0A1T5KCS3"/>
<dbReference type="Proteomes" id="UP000190961">
    <property type="component" value="Unassembled WGS sequence"/>
</dbReference>
<keyword evidence="1" id="KW-0808">Transferase</keyword>
<dbReference type="PROSITE" id="PS51186">
    <property type="entry name" value="GNAT"/>
    <property type="match status" value="1"/>
</dbReference>
<accession>A0A1T5KCS3</accession>
<dbReference type="EMBL" id="FUZU01000001">
    <property type="protein sequence ID" value="SKC61477.1"/>
    <property type="molecule type" value="Genomic_DNA"/>
</dbReference>
<dbReference type="GO" id="GO:0008080">
    <property type="term" value="F:N-acetyltransferase activity"/>
    <property type="evidence" value="ECO:0007669"/>
    <property type="project" value="InterPro"/>
</dbReference>
<dbReference type="STRING" id="688867.SAMN05660236_2041"/>
<dbReference type="RefSeq" id="WP_079686536.1">
    <property type="nucleotide sequence ID" value="NZ_FUZU01000001.1"/>
</dbReference>
<evidence type="ECO:0000256" key="1">
    <source>
        <dbReference type="ARBA" id="ARBA00022679"/>
    </source>
</evidence>
<dbReference type="CDD" id="cd04301">
    <property type="entry name" value="NAT_SF"/>
    <property type="match status" value="1"/>
</dbReference>
<name>A0A1T5KCS3_9BACT</name>
<dbReference type="InterPro" id="IPR000182">
    <property type="entry name" value="GNAT_dom"/>
</dbReference>
<dbReference type="OrthoDB" id="9799681at2"/>
<evidence type="ECO:0000313" key="4">
    <source>
        <dbReference type="Proteomes" id="UP000190961"/>
    </source>
</evidence>
<keyword evidence="4" id="KW-1185">Reference proteome</keyword>
<organism evidence="3 4">
    <name type="scientific">Ohtaekwangia koreensis</name>
    <dbReference type="NCBI Taxonomy" id="688867"/>
    <lineage>
        <taxon>Bacteria</taxon>
        <taxon>Pseudomonadati</taxon>
        <taxon>Bacteroidota</taxon>
        <taxon>Cytophagia</taxon>
        <taxon>Cytophagales</taxon>
        <taxon>Fulvivirgaceae</taxon>
        <taxon>Ohtaekwangia</taxon>
    </lineage>
</organism>
<proteinExistence type="predicted"/>
<dbReference type="Gene3D" id="3.40.630.30">
    <property type="match status" value="1"/>
</dbReference>
<evidence type="ECO:0000313" key="3">
    <source>
        <dbReference type="EMBL" id="SKC61477.1"/>
    </source>
</evidence>